<feature type="transmembrane region" description="Helical" evidence="8">
    <location>
        <begin position="32"/>
        <end position="49"/>
    </location>
</feature>
<keyword evidence="3" id="KW-1003">Cell membrane</keyword>
<evidence type="ECO:0000256" key="6">
    <source>
        <dbReference type="ARBA" id="ARBA00023136"/>
    </source>
</evidence>
<dbReference type="OrthoDB" id="9805769at2"/>
<evidence type="ECO:0000256" key="4">
    <source>
        <dbReference type="ARBA" id="ARBA00022692"/>
    </source>
</evidence>
<feature type="transmembrane region" description="Helical" evidence="8">
    <location>
        <begin position="327"/>
        <end position="346"/>
    </location>
</feature>
<feature type="transmembrane region" description="Helical" evidence="8">
    <location>
        <begin position="161"/>
        <end position="188"/>
    </location>
</feature>
<dbReference type="GO" id="GO:0042773">
    <property type="term" value="P:ATP synthesis coupled electron transport"/>
    <property type="evidence" value="ECO:0007669"/>
    <property type="project" value="InterPro"/>
</dbReference>
<dbReference type="AlphaFoldDB" id="C7LRQ7"/>
<evidence type="ECO:0000256" key="5">
    <source>
        <dbReference type="ARBA" id="ARBA00022989"/>
    </source>
</evidence>
<feature type="transmembrane region" description="Helical" evidence="8">
    <location>
        <begin position="208"/>
        <end position="230"/>
    </location>
</feature>
<dbReference type="STRING" id="525897.Dbac_2486"/>
<keyword evidence="6 8" id="KW-0472">Membrane</keyword>
<proteinExistence type="inferred from homology"/>
<dbReference type="InterPro" id="IPR003918">
    <property type="entry name" value="NADH_UbQ_OxRdtase"/>
</dbReference>
<evidence type="ECO:0000256" key="1">
    <source>
        <dbReference type="ARBA" id="ARBA00004651"/>
    </source>
</evidence>
<dbReference type="NCBIfam" id="NF009309">
    <property type="entry name" value="PRK12666.1"/>
    <property type="match status" value="1"/>
</dbReference>
<dbReference type="Pfam" id="PF00361">
    <property type="entry name" value="Proton_antipo_M"/>
    <property type="match status" value="1"/>
</dbReference>
<feature type="transmembrane region" description="Helical" evidence="8">
    <location>
        <begin position="375"/>
        <end position="393"/>
    </location>
</feature>
<name>C7LRQ7_DESBD</name>
<dbReference type="RefSeq" id="WP_015774654.1">
    <property type="nucleotide sequence ID" value="NC_013173.1"/>
</dbReference>
<evidence type="ECO:0000256" key="8">
    <source>
        <dbReference type="SAM" id="Phobius"/>
    </source>
</evidence>
<dbReference type="InterPro" id="IPR001750">
    <property type="entry name" value="ND/Mrp_TM"/>
</dbReference>
<feature type="transmembrane region" description="Helical" evidence="8">
    <location>
        <begin position="69"/>
        <end position="95"/>
    </location>
</feature>
<feature type="transmembrane region" description="Helical" evidence="8">
    <location>
        <begin position="301"/>
        <end position="321"/>
    </location>
</feature>
<keyword evidence="11" id="KW-1185">Reference proteome</keyword>
<feature type="transmembrane region" description="Helical" evidence="8">
    <location>
        <begin position="413"/>
        <end position="438"/>
    </location>
</feature>
<feature type="transmembrane region" description="Helical" evidence="8">
    <location>
        <begin position="107"/>
        <end position="125"/>
    </location>
</feature>
<dbReference type="KEGG" id="dba:Dbac_2486"/>
<dbReference type="eggNOG" id="COG0651">
    <property type="taxonomic scope" value="Bacteria"/>
</dbReference>
<evidence type="ECO:0000256" key="3">
    <source>
        <dbReference type="ARBA" id="ARBA00022475"/>
    </source>
</evidence>
<keyword evidence="5 8" id="KW-1133">Transmembrane helix</keyword>
<evidence type="ECO:0000313" key="10">
    <source>
        <dbReference type="EMBL" id="ACU90565.1"/>
    </source>
</evidence>
<dbReference type="GO" id="GO:0008137">
    <property type="term" value="F:NADH dehydrogenase (ubiquinone) activity"/>
    <property type="evidence" value="ECO:0007669"/>
    <property type="project" value="InterPro"/>
</dbReference>
<comment type="subcellular location">
    <subcellularLocation>
        <location evidence="1">Cell membrane</location>
        <topology evidence="1">Multi-pass membrane protein</topology>
    </subcellularLocation>
    <subcellularLocation>
        <location evidence="7">Membrane</location>
        <topology evidence="7">Multi-pass membrane protein</topology>
    </subcellularLocation>
</comment>
<comment type="similarity">
    <text evidence="2">Belongs to the CPA3 antiporters (TC 2.A.63) subunit D family.</text>
</comment>
<evidence type="ECO:0000259" key="9">
    <source>
        <dbReference type="Pfam" id="PF00361"/>
    </source>
</evidence>
<dbReference type="HOGENOM" id="CLU_007100_9_2_7"/>
<evidence type="ECO:0000313" key="11">
    <source>
        <dbReference type="Proteomes" id="UP000002216"/>
    </source>
</evidence>
<accession>C7LRQ7</accession>
<feature type="domain" description="NADH:quinone oxidoreductase/Mrp antiporter transmembrane" evidence="9">
    <location>
        <begin position="126"/>
        <end position="419"/>
    </location>
</feature>
<organism evidence="10 11">
    <name type="scientific">Desulfomicrobium baculatum (strain DSM 4028 / VKM B-1378 / X)</name>
    <name type="common">Desulfovibrio baculatus</name>
    <dbReference type="NCBI Taxonomy" id="525897"/>
    <lineage>
        <taxon>Bacteria</taxon>
        <taxon>Pseudomonadati</taxon>
        <taxon>Thermodesulfobacteriota</taxon>
        <taxon>Desulfovibrionia</taxon>
        <taxon>Desulfovibrionales</taxon>
        <taxon>Desulfomicrobiaceae</taxon>
        <taxon>Desulfomicrobium</taxon>
    </lineage>
</organism>
<keyword evidence="4 7" id="KW-0812">Transmembrane</keyword>
<dbReference type="PANTHER" id="PTHR42703:SF1">
    <property type="entry name" value="NA(+)_H(+) ANTIPORTER SUBUNIT D1"/>
    <property type="match status" value="1"/>
</dbReference>
<dbReference type="InterPro" id="IPR050586">
    <property type="entry name" value="CPA3_Na-H_Antiporter_D"/>
</dbReference>
<reference evidence="10 11" key="1">
    <citation type="journal article" date="2009" name="Stand. Genomic Sci.">
        <title>Complete genome sequence of Desulfomicrobium baculatum type strain (X).</title>
        <authorList>
            <person name="Copeland A."/>
            <person name="Spring S."/>
            <person name="Goker M."/>
            <person name="Schneider S."/>
            <person name="Lapidus A."/>
            <person name="Del Rio T.G."/>
            <person name="Tice H."/>
            <person name="Cheng J.F."/>
            <person name="Chen F."/>
            <person name="Nolan M."/>
            <person name="Bruce D."/>
            <person name="Goodwin L."/>
            <person name="Pitluck S."/>
            <person name="Ivanova N."/>
            <person name="Mavrommatis K."/>
            <person name="Ovchinnikova G."/>
            <person name="Pati A."/>
            <person name="Chen A."/>
            <person name="Palaniappan K."/>
            <person name="Land M."/>
            <person name="Hauser L."/>
            <person name="Chang Y.J."/>
            <person name="Jeffries C.C."/>
            <person name="Meincke L."/>
            <person name="Sims D."/>
            <person name="Brettin T."/>
            <person name="Detter J.C."/>
            <person name="Han C."/>
            <person name="Chain P."/>
            <person name="Bristow J."/>
            <person name="Eisen J.A."/>
            <person name="Markowitz V."/>
            <person name="Hugenholtz P."/>
            <person name="Kyrpides N.C."/>
            <person name="Klenk H.P."/>
            <person name="Lucas S."/>
        </authorList>
    </citation>
    <scope>NUCLEOTIDE SEQUENCE [LARGE SCALE GENOMIC DNA]</scope>
    <source>
        <strain evidence="11">DSM 4028 / VKM B-1378 / X</strain>
    </source>
</reference>
<evidence type="ECO:0000256" key="7">
    <source>
        <dbReference type="RuleBase" id="RU000320"/>
    </source>
</evidence>
<dbReference type="PRINTS" id="PR01437">
    <property type="entry name" value="NUOXDRDTASE4"/>
</dbReference>
<feature type="transmembrane region" description="Helical" evidence="8">
    <location>
        <begin position="131"/>
        <end position="149"/>
    </location>
</feature>
<evidence type="ECO:0000256" key="2">
    <source>
        <dbReference type="ARBA" id="ARBA00005346"/>
    </source>
</evidence>
<gene>
    <name evidence="10" type="ordered locus">Dbac_2486</name>
</gene>
<dbReference type="GO" id="GO:0005886">
    <property type="term" value="C:plasma membrane"/>
    <property type="evidence" value="ECO:0007669"/>
    <property type="project" value="UniProtKB-SubCell"/>
</dbReference>
<keyword evidence="10" id="KW-0830">Ubiquinone</keyword>
<protein>
    <submittedName>
        <fullName evidence="10">NADH/Ubiquinone/plastoquinone (Complex I)</fullName>
    </submittedName>
</protein>
<dbReference type="EMBL" id="CP001629">
    <property type="protein sequence ID" value="ACU90565.1"/>
    <property type="molecule type" value="Genomic_DNA"/>
</dbReference>
<sequence>MSHWILIPLLLPLSAGMINLLLVRKGVFAQRLVSIVTACALLAATLFLLSGAQDGHIEIYELGNWPAPFGIVLVLDRLSALMLALTALLALPVLLHACCGDDLRGRDFHVLFPLQILGINGAFLTGDLFNLFVFFEILLIASYCLAMHGQGPERTRNALRYVVLNLIGSSLFLIALGTLYGVCGTLNMADLALKVAGSTPGQAPLLRASALLLLCVFGLKAAILPLFLWLPGLYASVLPAVAALFAIMTKVGVYAILRTQSLIFSSQGPVPDAAELLFPLALATLAAGSMCVLGSRSLRMLLAWLVIVSVGSLLAGIGLWNEAGISASLYYLPHSTLVMAGLFLLADQAARQRGLTGGLAGDMLEPGPPMSQPNLLGALFLLGAMGAAGLPPLSGFVGKVLLLQAASAPKAVWLWPVALGGSLVALVALGRCGSMLFWKTEGIPLSGTAVSWPRLAPAAALILAGVALAIMAGPVTAYTEATARQLLAPENYIRAVLGGATP</sequence>
<feature type="transmembrane region" description="Helical" evidence="8">
    <location>
        <begin position="276"/>
        <end position="294"/>
    </location>
</feature>
<dbReference type="PANTHER" id="PTHR42703">
    <property type="entry name" value="NADH DEHYDROGENASE"/>
    <property type="match status" value="1"/>
</dbReference>
<feature type="transmembrane region" description="Helical" evidence="8">
    <location>
        <begin position="458"/>
        <end position="478"/>
    </location>
</feature>
<feature type="transmembrane region" description="Helical" evidence="8">
    <location>
        <begin position="6"/>
        <end position="23"/>
    </location>
</feature>
<feature type="transmembrane region" description="Helical" evidence="8">
    <location>
        <begin position="237"/>
        <end position="256"/>
    </location>
</feature>
<dbReference type="Proteomes" id="UP000002216">
    <property type="component" value="Chromosome"/>
</dbReference>